<dbReference type="Proteomes" id="UP000828390">
    <property type="component" value="Unassembled WGS sequence"/>
</dbReference>
<evidence type="ECO:0000256" key="1">
    <source>
        <dbReference type="SAM" id="MobiDB-lite"/>
    </source>
</evidence>
<sequence length="431" mass="49397">MSTSVLDSAREALIECCTSTKEGILEFVDWFRMSSRSVYEKVAAKLYGNDRENNEVTPRDQSFIAGRVQSRRHIEMRTGRSTAGRVKSRRRSEMPTGRYIADNVQSRRRSKMPTGRYIADKVQSRRLCEISTGSERESSEQIQSMKLHVAESFVTTKTEKMPMQSKPEQHTTRIRSNTLPSRDHGNLSSMPFRKHKKQTLDMVTTEKHKDRNFVKGHSDGLLSNIALKKMKFHEYTTADEMRERLSMMPSMPSRQSFTNEQSLKCNVLASFNLGLNKSKQGSKTETANNLFRQKSTEKIITHPKSQPDSLNRISELSFFKEKSGMRRTQSVQNEDHFANNSSYRYHARFTKFGDVRSTSVDPKKKLDPCEDVGYDPSTIVPSVNFCSSAAAEGNKPHFQKLRSIVKNIQARKSLEEIAFNKVKALCHNRKK</sequence>
<keyword evidence="3" id="KW-1185">Reference proteome</keyword>
<evidence type="ECO:0000313" key="2">
    <source>
        <dbReference type="EMBL" id="KAH3750830.1"/>
    </source>
</evidence>
<protein>
    <submittedName>
        <fullName evidence="2">Uncharacterized protein</fullName>
    </submittedName>
</protein>
<evidence type="ECO:0000313" key="3">
    <source>
        <dbReference type="Proteomes" id="UP000828390"/>
    </source>
</evidence>
<reference evidence="2" key="1">
    <citation type="journal article" date="2019" name="bioRxiv">
        <title>The Genome of the Zebra Mussel, Dreissena polymorpha: A Resource for Invasive Species Research.</title>
        <authorList>
            <person name="McCartney M.A."/>
            <person name="Auch B."/>
            <person name="Kono T."/>
            <person name="Mallez S."/>
            <person name="Zhang Y."/>
            <person name="Obille A."/>
            <person name="Becker A."/>
            <person name="Abrahante J.E."/>
            <person name="Garbe J."/>
            <person name="Badalamenti J.P."/>
            <person name="Herman A."/>
            <person name="Mangelson H."/>
            <person name="Liachko I."/>
            <person name="Sullivan S."/>
            <person name="Sone E.D."/>
            <person name="Koren S."/>
            <person name="Silverstein K.A.T."/>
            <person name="Beckman K.B."/>
            <person name="Gohl D.M."/>
        </authorList>
    </citation>
    <scope>NUCLEOTIDE SEQUENCE</scope>
    <source>
        <strain evidence="2">Duluth1</strain>
        <tissue evidence="2">Whole animal</tissue>
    </source>
</reference>
<feature type="region of interest" description="Disordered" evidence="1">
    <location>
        <begin position="157"/>
        <end position="190"/>
    </location>
</feature>
<reference evidence="2" key="2">
    <citation type="submission" date="2020-11" db="EMBL/GenBank/DDBJ databases">
        <authorList>
            <person name="McCartney M.A."/>
            <person name="Auch B."/>
            <person name="Kono T."/>
            <person name="Mallez S."/>
            <person name="Becker A."/>
            <person name="Gohl D.M."/>
            <person name="Silverstein K.A.T."/>
            <person name="Koren S."/>
            <person name="Bechman K.B."/>
            <person name="Herman A."/>
            <person name="Abrahante J.E."/>
            <person name="Garbe J."/>
        </authorList>
    </citation>
    <scope>NUCLEOTIDE SEQUENCE</scope>
    <source>
        <strain evidence="2">Duluth1</strain>
        <tissue evidence="2">Whole animal</tissue>
    </source>
</reference>
<comment type="caution">
    <text evidence="2">The sequence shown here is derived from an EMBL/GenBank/DDBJ whole genome shotgun (WGS) entry which is preliminary data.</text>
</comment>
<accession>A0A9D4DM25</accession>
<name>A0A9D4DM25_DREPO</name>
<proteinExistence type="predicted"/>
<organism evidence="2 3">
    <name type="scientific">Dreissena polymorpha</name>
    <name type="common">Zebra mussel</name>
    <name type="synonym">Mytilus polymorpha</name>
    <dbReference type="NCBI Taxonomy" id="45954"/>
    <lineage>
        <taxon>Eukaryota</taxon>
        <taxon>Metazoa</taxon>
        <taxon>Spiralia</taxon>
        <taxon>Lophotrochozoa</taxon>
        <taxon>Mollusca</taxon>
        <taxon>Bivalvia</taxon>
        <taxon>Autobranchia</taxon>
        <taxon>Heteroconchia</taxon>
        <taxon>Euheterodonta</taxon>
        <taxon>Imparidentia</taxon>
        <taxon>Neoheterodontei</taxon>
        <taxon>Myida</taxon>
        <taxon>Dreissenoidea</taxon>
        <taxon>Dreissenidae</taxon>
        <taxon>Dreissena</taxon>
    </lineage>
</organism>
<gene>
    <name evidence="2" type="ORF">DPMN_185365</name>
</gene>
<dbReference type="AlphaFoldDB" id="A0A9D4DM25"/>
<dbReference type="EMBL" id="JAIWYP010000010">
    <property type="protein sequence ID" value="KAH3750830.1"/>
    <property type="molecule type" value="Genomic_DNA"/>
</dbReference>